<reference evidence="3" key="1">
    <citation type="journal article" date="2023" name="Commun. Biol.">
        <title>Genome analysis of Parmales, the sister group of diatoms, reveals the evolutionary specialization of diatoms from phago-mixotrophs to photoautotrophs.</title>
        <authorList>
            <person name="Ban H."/>
            <person name="Sato S."/>
            <person name="Yoshikawa S."/>
            <person name="Yamada K."/>
            <person name="Nakamura Y."/>
            <person name="Ichinomiya M."/>
            <person name="Sato N."/>
            <person name="Blanc-Mathieu R."/>
            <person name="Endo H."/>
            <person name="Kuwata A."/>
            <person name="Ogata H."/>
        </authorList>
    </citation>
    <scope>NUCLEOTIDE SEQUENCE [LARGE SCALE GENOMIC DNA]</scope>
    <source>
        <strain evidence="3">NIES 3700</strain>
    </source>
</reference>
<gene>
    <name evidence="2" type="ORF">TrLO_g12674</name>
</gene>
<evidence type="ECO:0000313" key="3">
    <source>
        <dbReference type="Proteomes" id="UP001165122"/>
    </source>
</evidence>
<organism evidence="2 3">
    <name type="scientific">Triparma laevis f. longispina</name>
    <dbReference type="NCBI Taxonomy" id="1714387"/>
    <lineage>
        <taxon>Eukaryota</taxon>
        <taxon>Sar</taxon>
        <taxon>Stramenopiles</taxon>
        <taxon>Ochrophyta</taxon>
        <taxon>Bolidophyceae</taxon>
        <taxon>Parmales</taxon>
        <taxon>Triparmaceae</taxon>
        <taxon>Triparma</taxon>
    </lineage>
</organism>
<keyword evidence="1" id="KW-1133">Transmembrane helix</keyword>
<dbReference type="EMBL" id="BRXW01000547">
    <property type="protein sequence ID" value="GMH64927.1"/>
    <property type="molecule type" value="Genomic_DNA"/>
</dbReference>
<protein>
    <submittedName>
        <fullName evidence="2">Uncharacterized protein</fullName>
    </submittedName>
</protein>
<feature type="transmembrane region" description="Helical" evidence="1">
    <location>
        <begin position="12"/>
        <end position="29"/>
    </location>
</feature>
<evidence type="ECO:0000256" key="1">
    <source>
        <dbReference type="SAM" id="Phobius"/>
    </source>
</evidence>
<evidence type="ECO:0000313" key="2">
    <source>
        <dbReference type="EMBL" id="GMH64927.1"/>
    </source>
</evidence>
<keyword evidence="3" id="KW-1185">Reference proteome</keyword>
<sequence>MATLNVRWYQRVQGFLFFVTGFSSLYLFTVLGSSKFGEGEVYMIGFLGFICIFLVLAIDNIVLNRAHKNHKRQQQLEIIKARSVRAISAGEIEGGMLMATFI</sequence>
<proteinExistence type="predicted"/>
<accession>A0A9W7A8L8</accession>
<keyword evidence="1" id="KW-0812">Transmembrane</keyword>
<keyword evidence="1" id="KW-0472">Membrane</keyword>
<dbReference type="AlphaFoldDB" id="A0A9W7A8L8"/>
<name>A0A9W7A8L8_9STRA</name>
<dbReference type="Proteomes" id="UP001165122">
    <property type="component" value="Unassembled WGS sequence"/>
</dbReference>
<feature type="transmembrane region" description="Helical" evidence="1">
    <location>
        <begin position="41"/>
        <end position="63"/>
    </location>
</feature>
<comment type="caution">
    <text evidence="2">The sequence shown here is derived from an EMBL/GenBank/DDBJ whole genome shotgun (WGS) entry which is preliminary data.</text>
</comment>